<reference evidence="3 4" key="1">
    <citation type="submission" date="2021-02" db="EMBL/GenBank/DDBJ databases">
        <authorList>
            <person name="Han P."/>
        </authorList>
    </citation>
    <scope>NUCLEOTIDE SEQUENCE [LARGE SCALE GENOMIC DNA]</scope>
    <source>
        <strain evidence="3">Candidatus Nitrospira sp. ZN2</strain>
    </source>
</reference>
<gene>
    <name evidence="3" type="primary">rnk</name>
    <name evidence="3" type="ORF">NSPZN2_30643</name>
</gene>
<feature type="domain" description="Transcription elongation factor GreA/GreB C-terminal" evidence="1">
    <location>
        <begin position="53"/>
        <end position="128"/>
    </location>
</feature>
<evidence type="ECO:0000313" key="4">
    <source>
        <dbReference type="Proteomes" id="UP000675880"/>
    </source>
</evidence>
<organism evidence="3 4">
    <name type="scientific">Nitrospira defluvii</name>
    <dbReference type="NCBI Taxonomy" id="330214"/>
    <lineage>
        <taxon>Bacteria</taxon>
        <taxon>Pseudomonadati</taxon>
        <taxon>Nitrospirota</taxon>
        <taxon>Nitrospiria</taxon>
        <taxon>Nitrospirales</taxon>
        <taxon>Nitrospiraceae</taxon>
        <taxon>Nitrospira</taxon>
    </lineage>
</organism>
<dbReference type="GO" id="GO:0016301">
    <property type="term" value="F:kinase activity"/>
    <property type="evidence" value="ECO:0007669"/>
    <property type="project" value="UniProtKB-KW"/>
</dbReference>
<dbReference type="SUPFAM" id="SSF54534">
    <property type="entry name" value="FKBP-like"/>
    <property type="match status" value="1"/>
</dbReference>
<dbReference type="NCBIfam" id="NF004396">
    <property type="entry name" value="PRK05753.1"/>
    <property type="match status" value="1"/>
</dbReference>
<comment type="caution">
    <text evidence="3">The sequence shown here is derived from an EMBL/GenBank/DDBJ whole genome shotgun (WGS) entry which is preliminary data.</text>
</comment>
<dbReference type="Gene3D" id="3.10.50.30">
    <property type="entry name" value="Transcription elongation factor, GreA/GreB, C-terminal domain"/>
    <property type="match status" value="1"/>
</dbReference>
<dbReference type="PANTHER" id="PTHR30437:SF5">
    <property type="entry name" value="REGULATOR OF NUCLEOSIDE DIPHOSPHATE KINASE"/>
    <property type="match status" value="1"/>
</dbReference>
<evidence type="ECO:0000259" key="2">
    <source>
        <dbReference type="Pfam" id="PF14760"/>
    </source>
</evidence>
<dbReference type="Pfam" id="PF14760">
    <property type="entry name" value="Rnk_N"/>
    <property type="match status" value="1"/>
</dbReference>
<feature type="domain" description="Regulator of nucleoside diphosphate kinase N-terminal" evidence="2">
    <location>
        <begin position="4"/>
        <end position="47"/>
    </location>
</feature>
<dbReference type="RefSeq" id="WP_213042775.1">
    <property type="nucleotide sequence ID" value="NZ_CAJNBJ010000016.1"/>
</dbReference>
<dbReference type="InterPro" id="IPR036953">
    <property type="entry name" value="GreA/GreB_C_sf"/>
</dbReference>
<dbReference type="InterPro" id="IPR001437">
    <property type="entry name" value="Tscrpt_elong_fac_GreA/B_C"/>
</dbReference>
<protein>
    <submittedName>
        <fullName evidence="3">Regulator of nucleoside diphosphate kinase</fullName>
    </submittedName>
</protein>
<dbReference type="Pfam" id="PF01272">
    <property type="entry name" value="GreA_GreB"/>
    <property type="match status" value="1"/>
</dbReference>
<dbReference type="InterPro" id="IPR029462">
    <property type="entry name" value="Rnk_N"/>
</dbReference>
<dbReference type="Proteomes" id="UP000675880">
    <property type="component" value="Unassembled WGS sequence"/>
</dbReference>
<keyword evidence="3" id="KW-0418">Kinase</keyword>
<dbReference type="EMBL" id="CAJNBJ010000016">
    <property type="protein sequence ID" value="CAE6760967.1"/>
    <property type="molecule type" value="Genomic_DNA"/>
</dbReference>
<keyword evidence="3" id="KW-0808">Transferase</keyword>
<proteinExistence type="predicted"/>
<accession>A0ABM8RME9</accession>
<dbReference type="PANTHER" id="PTHR30437">
    <property type="entry name" value="TRANSCRIPTION ELONGATION FACTOR GREA"/>
    <property type="match status" value="1"/>
</dbReference>
<evidence type="ECO:0000259" key="1">
    <source>
        <dbReference type="Pfam" id="PF01272"/>
    </source>
</evidence>
<name>A0ABM8RME9_9BACT</name>
<dbReference type="InterPro" id="IPR023459">
    <property type="entry name" value="Tscrpt_elong_fac_GreA/B_fam"/>
</dbReference>
<evidence type="ECO:0000313" key="3">
    <source>
        <dbReference type="EMBL" id="CAE6760967.1"/>
    </source>
</evidence>
<sequence>MNQRDIYITEFDLARLRDVLKARISAGGRDRDHLESVEHELDRAHVVDPSAVPHDVVTMNSQLRIEDVDTGLETIYTLVFPSDAGIEEKKLSILAPIGTALLGARAGETVEWVVPAGARTVRIKEVLYQPEAAGDYHL</sequence>
<keyword evidence="4" id="KW-1185">Reference proteome</keyword>